<protein>
    <submittedName>
        <fullName evidence="1">Uncharacterized protein</fullName>
    </submittedName>
</protein>
<dbReference type="Proteomes" id="UP001485043">
    <property type="component" value="Unassembled WGS sequence"/>
</dbReference>
<dbReference type="EMBL" id="JALJOV010001683">
    <property type="protein sequence ID" value="KAK9843598.1"/>
    <property type="molecule type" value="Genomic_DNA"/>
</dbReference>
<proteinExistence type="predicted"/>
<keyword evidence="2" id="KW-1185">Reference proteome</keyword>
<gene>
    <name evidence="1" type="ORF">WJX84_011702</name>
</gene>
<sequence>MCLPAIAATHFTTYVQIQNTRFTNNSNLCHSGSVYITNRATSLFRNASMLASQGHFGGGLMVTDGASFKVGGAIAIQGKSPNQQVTNSFFLGNTAQQFFGGAVSLEPCDSTFVARNNVFQNNKEGKNGTTGCSAIRTPAIRTSIRFLTNAWTNGNVINTAWTPAQTVSYNAIVASIPGLAG</sequence>
<name>A0AAW1SD47_9CHLO</name>
<organism evidence="1 2">
    <name type="scientific">Apatococcus fuscideae</name>
    <dbReference type="NCBI Taxonomy" id="2026836"/>
    <lineage>
        <taxon>Eukaryota</taxon>
        <taxon>Viridiplantae</taxon>
        <taxon>Chlorophyta</taxon>
        <taxon>core chlorophytes</taxon>
        <taxon>Trebouxiophyceae</taxon>
        <taxon>Chlorellales</taxon>
        <taxon>Chlorellaceae</taxon>
        <taxon>Apatococcus</taxon>
    </lineage>
</organism>
<accession>A0AAW1SD47</accession>
<reference evidence="1 2" key="1">
    <citation type="journal article" date="2024" name="Nat. Commun.">
        <title>Phylogenomics reveals the evolutionary origins of lichenization in chlorophyte algae.</title>
        <authorList>
            <person name="Puginier C."/>
            <person name="Libourel C."/>
            <person name="Otte J."/>
            <person name="Skaloud P."/>
            <person name="Haon M."/>
            <person name="Grisel S."/>
            <person name="Petersen M."/>
            <person name="Berrin J.G."/>
            <person name="Delaux P.M."/>
            <person name="Dal Grande F."/>
            <person name="Keller J."/>
        </authorList>
    </citation>
    <scope>NUCLEOTIDE SEQUENCE [LARGE SCALE GENOMIC DNA]</scope>
    <source>
        <strain evidence="1 2">SAG 2523</strain>
    </source>
</reference>
<dbReference type="SUPFAM" id="SSF51126">
    <property type="entry name" value="Pectin lyase-like"/>
    <property type="match status" value="1"/>
</dbReference>
<evidence type="ECO:0000313" key="1">
    <source>
        <dbReference type="EMBL" id="KAK9843598.1"/>
    </source>
</evidence>
<evidence type="ECO:0000313" key="2">
    <source>
        <dbReference type="Proteomes" id="UP001485043"/>
    </source>
</evidence>
<dbReference type="InterPro" id="IPR011050">
    <property type="entry name" value="Pectin_lyase_fold/virulence"/>
</dbReference>
<dbReference type="AlphaFoldDB" id="A0AAW1SD47"/>
<comment type="caution">
    <text evidence="1">The sequence shown here is derived from an EMBL/GenBank/DDBJ whole genome shotgun (WGS) entry which is preliminary data.</text>
</comment>